<dbReference type="PROSITE" id="PS00518">
    <property type="entry name" value="ZF_RING_1"/>
    <property type="match status" value="1"/>
</dbReference>
<evidence type="ECO:0000313" key="13">
    <source>
        <dbReference type="Proteomes" id="UP000714618"/>
    </source>
</evidence>
<dbReference type="InterPro" id="IPR013083">
    <property type="entry name" value="Znf_RING/FYVE/PHD"/>
</dbReference>
<gene>
    <name evidence="12" type="ORF">AWRI4233_LOCUS5342</name>
</gene>
<evidence type="ECO:0000256" key="5">
    <source>
        <dbReference type="ARBA" id="ARBA00022737"/>
    </source>
</evidence>
<evidence type="ECO:0000256" key="1">
    <source>
        <dbReference type="ARBA" id="ARBA00001798"/>
    </source>
</evidence>
<name>A0A9N8PHC1_9PEZI</name>
<feature type="domain" description="RING-type" evidence="11">
    <location>
        <begin position="144"/>
        <end position="334"/>
    </location>
</feature>
<keyword evidence="6" id="KW-0863">Zinc-finger</keyword>
<dbReference type="InterPro" id="IPR044066">
    <property type="entry name" value="TRIAD_supradom"/>
</dbReference>
<keyword evidence="7" id="KW-0833">Ubl conjugation pathway</keyword>
<comment type="catalytic activity">
    <reaction evidence="1">
        <text>[E2 ubiquitin-conjugating enzyme]-S-ubiquitinyl-L-cysteine + [acceptor protein]-L-lysine = [E2 ubiquitin-conjugating enzyme]-L-cysteine + [acceptor protein]-N(6)-ubiquitinyl-L-lysine.</text>
        <dbReference type="EC" id="2.3.2.31"/>
    </reaction>
</comment>
<comment type="caution">
    <text evidence="12">The sequence shown here is derived from an EMBL/GenBank/DDBJ whole genome shotgun (WGS) entry which is preliminary data.</text>
</comment>
<evidence type="ECO:0000256" key="2">
    <source>
        <dbReference type="ARBA" id="ARBA00012251"/>
    </source>
</evidence>
<sequence>MAHLLHLPHGDAVLTIALETSNVQTRFAARQEALRARFHAESQALEEELDHENQALHLQLEELGYRETRITGDVPANANDHPSRIVDAETTINVEPIVVPPQPTSGRPDVDANASFDEVLQDALRRLSEFPEFAHFCVLYPGLELTQCQACLERLPRSETTPAPCDHRYCASCMTTLFEHASRDQAMYPPRCCKQTIPLDSVRSVISSELAATFTKKAVEFETLNKTFCSNTACNEFIPNDHVNNDVAVCPVCNERTCSICKGKAHLDDCPEDDTTQLTLQLGDTQRWQRCNDCRSVIERSEGCNHITCRAEFCYICGAAWRTCSCPQFGDPDVRAGATNNTRRRIYQPPPAASHPNRNGTYAVPDDPVVSPQPESPAIPSRPAVPTQPTIPDLLADIFGPRRMTLAERRRIDQALRFNNDAAETTKLRKP</sequence>
<evidence type="ECO:0000259" key="11">
    <source>
        <dbReference type="PROSITE" id="PS51873"/>
    </source>
</evidence>
<evidence type="ECO:0000256" key="4">
    <source>
        <dbReference type="ARBA" id="ARBA00022723"/>
    </source>
</evidence>
<proteinExistence type="predicted"/>
<dbReference type="OrthoDB" id="9977870at2759"/>
<dbReference type="InterPro" id="IPR002867">
    <property type="entry name" value="IBR_dom"/>
</dbReference>
<evidence type="ECO:0000256" key="10">
    <source>
        <dbReference type="SAM" id="MobiDB-lite"/>
    </source>
</evidence>
<protein>
    <recommendedName>
        <fullName evidence="2">RBR-type E3 ubiquitin transferase</fullName>
        <ecNumber evidence="2">2.3.2.31</ecNumber>
    </recommendedName>
</protein>
<organism evidence="12 13">
    <name type="scientific">Aureobasidium mustum</name>
    <dbReference type="NCBI Taxonomy" id="2773714"/>
    <lineage>
        <taxon>Eukaryota</taxon>
        <taxon>Fungi</taxon>
        <taxon>Dikarya</taxon>
        <taxon>Ascomycota</taxon>
        <taxon>Pezizomycotina</taxon>
        <taxon>Dothideomycetes</taxon>
        <taxon>Dothideomycetidae</taxon>
        <taxon>Dothideales</taxon>
        <taxon>Saccotheciaceae</taxon>
        <taxon>Aureobasidium</taxon>
    </lineage>
</organism>
<dbReference type="EC" id="2.3.2.31" evidence="2"/>
<dbReference type="Proteomes" id="UP000714618">
    <property type="component" value="Unassembled WGS sequence"/>
</dbReference>
<keyword evidence="4" id="KW-0479">Metal-binding</keyword>
<dbReference type="EMBL" id="CAIJEO010000006">
    <property type="protein sequence ID" value="CAD0095660.1"/>
    <property type="molecule type" value="Genomic_DNA"/>
</dbReference>
<evidence type="ECO:0000256" key="9">
    <source>
        <dbReference type="SAM" id="Coils"/>
    </source>
</evidence>
<dbReference type="GO" id="GO:0016567">
    <property type="term" value="P:protein ubiquitination"/>
    <property type="evidence" value="ECO:0007669"/>
    <property type="project" value="InterPro"/>
</dbReference>
<keyword evidence="3" id="KW-0808">Transferase</keyword>
<keyword evidence="5" id="KW-0677">Repeat</keyword>
<evidence type="ECO:0000256" key="6">
    <source>
        <dbReference type="ARBA" id="ARBA00022771"/>
    </source>
</evidence>
<dbReference type="CDD" id="cd20335">
    <property type="entry name" value="BRcat_RBR"/>
    <property type="match status" value="1"/>
</dbReference>
<evidence type="ECO:0000256" key="7">
    <source>
        <dbReference type="ARBA" id="ARBA00022786"/>
    </source>
</evidence>
<dbReference type="GO" id="GO:0008270">
    <property type="term" value="F:zinc ion binding"/>
    <property type="evidence" value="ECO:0007669"/>
    <property type="project" value="UniProtKB-KW"/>
</dbReference>
<dbReference type="PROSITE" id="PS51873">
    <property type="entry name" value="TRIAD"/>
    <property type="match status" value="1"/>
</dbReference>
<feature type="region of interest" description="Disordered" evidence="10">
    <location>
        <begin position="342"/>
        <end position="393"/>
    </location>
</feature>
<dbReference type="GO" id="GO:0061630">
    <property type="term" value="F:ubiquitin protein ligase activity"/>
    <property type="evidence" value="ECO:0007669"/>
    <property type="project" value="UniProtKB-EC"/>
</dbReference>
<dbReference type="CDD" id="cd22584">
    <property type="entry name" value="Rcat_RBR_unk"/>
    <property type="match status" value="1"/>
</dbReference>
<dbReference type="InterPro" id="IPR017907">
    <property type="entry name" value="Znf_RING_CS"/>
</dbReference>
<dbReference type="Gene3D" id="3.30.40.10">
    <property type="entry name" value="Zinc/RING finger domain, C3HC4 (zinc finger)"/>
    <property type="match status" value="1"/>
</dbReference>
<dbReference type="SUPFAM" id="SSF57850">
    <property type="entry name" value="RING/U-box"/>
    <property type="match status" value="2"/>
</dbReference>
<dbReference type="PANTHER" id="PTHR11685">
    <property type="entry name" value="RBR FAMILY RING FINGER AND IBR DOMAIN-CONTAINING"/>
    <property type="match status" value="1"/>
</dbReference>
<evidence type="ECO:0000256" key="8">
    <source>
        <dbReference type="ARBA" id="ARBA00022833"/>
    </source>
</evidence>
<evidence type="ECO:0000313" key="12">
    <source>
        <dbReference type="EMBL" id="CAD0095660.1"/>
    </source>
</evidence>
<keyword evidence="9" id="KW-0175">Coiled coil</keyword>
<feature type="coiled-coil region" evidence="9">
    <location>
        <begin position="28"/>
        <end position="62"/>
    </location>
</feature>
<reference evidence="12" key="1">
    <citation type="submission" date="2020-06" db="EMBL/GenBank/DDBJ databases">
        <authorList>
            <person name="Onetto C."/>
        </authorList>
    </citation>
    <scope>NUCLEOTIDE SEQUENCE</scope>
</reference>
<keyword evidence="8" id="KW-0862">Zinc</keyword>
<evidence type="ECO:0000256" key="3">
    <source>
        <dbReference type="ARBA" id="ARBA00022679"/>
    </source>
</evidence>
<dbReference type="Gene3D" id="1.20.120.1750">
    <property type="match status" value="1"/>
</dbReference>
<keyword evidence="13" id="KW-1185">Reference proteome</keyword>
<dbReference type="Pfam" id="PF01485">
    <property type="entry name" value="IBR"/>
    <property type="match status" value="1"/>
</dbReference>
<dbReference type="InterPro" id="IPR031127">
    <property type="entry name" value="E3_UB_ligase_RBR"/>
</dbReference>
<accession>A0A9N8PHC1</accession>
<dbReference type="AlphaFoldDB" id="A0A9N8PHC1"/>